<proteinExistence type="predicted"/>
<accession>A0A9P0NG67</accession>
<evidence type="ECO:0000313" key="1">
    <source>
        <dbReference type="EMBL" id="CAH1713900.1"/>
    </source>
</evidence>
<dbReference type="Proteomes" id="UP001154329">
    <property type="component" value="Chromosome 1"/>
</dbReference>
<protein>
    <submittedName>
        <fullName evidence="1">Uncharacterized protein</fullName>
    </submittedName>
</protein>
<gene>
    <name evidence="1" type="ORF">APHIGO_LOCUS2567</name>
</gene>
<dbReference type="EMBL" id="OU899034">
    <property type="protein sequence ID" value="CAH1713900.1"/>
    <property type="molecule type" value="Genomic_DNA"/>
</dbReference>
<reference evidence="1" key="2">
    <citation type="submission" date="2022-10" db="EMBL/GenBank/DDBJ databases">
        <authorList>
            <consortium name="ENA_rothamsted_submissions"/>
            <consortium name="culmorum"/>
            <person name="King R."/>
        </authorList>
    </citation>
    <scope>NUCLEOTIDE SEQUENCE</scope>
</reference>
<reference evidence="1" key="1">
    <citation type="submission" date="2022-02" db="EMBL/GenBank/DDBJ databases">
        <authorList>
            <person name="King R."/>
        </authorList>
    </citation>
    <scope>NUCLEOTIDE SEQUENCE</scope>
</reference>
<dbReference type="AlphaFoldDB" id="A0A9P0NG67"/>
<organism evidence="1 2">
    <name type="scientific">Aphis gossypii</name>
    <name type="common">Cotton aphid</name>
    <dbReference type="NCBI Taxonomy" id="80765"/>
    <lineage>
        <taxon>Eukaryota</taxon>
        <taxon>Metazoa</taxon>
        <taxon>Ecdysozoa</taxon>
        <taxon>Arthropoda</taxon>
        <taxon>Hexapoda</taxon>
        <taxon>Insecta</taxon>
        <taxon>Pterygota</taxon>
        <taxon>Neoptera</taxon>
        <taxon>Paraneoptera</taxon>
        <taxon>Hemiptera</taxon>
        <taxon>Sternorrhyncha</taxon>
        <taxon>Aphidomorpha</taxon>
        <taxon>Aphidoidea</taxon>
        <taxon>Aphididae</taxon>
        <taxon>Aphidini</taxon>
        <taxon>Aphis</taxon>
        <taxon>Aphis</taxon>
    </lineage>
</organism>
<keyword evidence="2" id="KW-1185">Reference proteome</keyword>
<evidence type="ECO:0000313" key="2">
    <source>
        <dbReference type="Proteomes" id="UP001154329"/>
    </source>
</evidence>
<name>A0A9P0NG67_APHGO</name>
<sequence length="162" mass="18977">MCILAACRAQTYAIVFVGASARRFCLIDLSPPDRSSPSARGSSDKTTPYGRYTVGSISTYVHVFSWPRRMVFVSIRFFFLLPARTGLLRAWESRLRRRLPLRHRHPKFLTVRFLFSRPGRGFFFLFSRKPRCQATTRSSLILTIQWDQKRESVINSRLYIYM</sequence>